<dbReference type="OrthoDB" id="9153297at2"/>
<protein>
    <submittedName>
        <fullName evidence="1">Uncharacterized protein</fullName>
    </submittedName>
</protein>
<organism evidence="1 2">
    <name type="scientific">Roseateles depolymerans</name>
    <dbReference type="NCBI Taxonomy" id="76731"/>
    <lineage>
        <taxon>Bacteria</taxon>
        <taxon>Pseudomonadati</taxon>
        <taxon>Pseudomonadota</taxon>
        <taxon>Betaproteobacteria</taxon>
        <taxon>Burkholderiales</taxon>
        <taxon>Sphaerotilaceae</taxon>
        <taxon>Roseateles</taxon>
    </lineage>
</organism>
<dbReference type="EMBL" id="CP013729">
    <property type="protein sequence ID" value="ALV04995.1"/>
    <property type="molecule type" value="Genomic_DNA"/>
</dbReference>
<name>A0A0U3MQ15_9BURK</name>
<dbReference type="RefSeq" id="WP_058933547.1">
    <property type="nucleotide sequence ID" value="NZ_CP013729.1"/>
</dbReference>
<dbReference type="AlphaFoldDB" id="A0A0U3MQ15"/>
<accession>A0A0U3MQ15</accession>
<evidence type="ECO:0000313" key="2">
    <source>
        <dbReference type="Proteomes" id="UP000060699"/>
    </source>
</evidence>
<gene>
    <name evidence="1" type="ORF">RD2015_494</name>
</gene>
<reference evidence="1 2" key="1">
    <citation type="submission" date="2015-12" db="EMBL/GenBank/DDBJ databases">
        <title>Complete genome of Roseateles depolymerans KCTC 42856.</title>
        <authorList>
            <person name="Kim K.M."/>
        </authorList>
    </citation>
    <scope>NUCLEOTIDE SEQUENCE [LARGE SCALE GENOMIC DNA]</scope>
    <source>
        <strain evidence="1 2">KCTC 42856</strain>
    </source>
</reference>
<dbReference type="STRING" id="76731.RD2015_494"/>
<proteinExistence type="predicted"/>
<dbReference type="Proteomes" id="UP000060699">
    <property type="component" value="Chromosome"/>
</dbReference>
<evidence type="ECO:0000313" key="1">
    <source>
        <dbReference type="EMBL" id="ALV04995.1"/>
    </source>
</evidence>
<keyword evidence="2" id="KW-1185">Reference proteome</keyword>
<sequence precursor="true">MNTHRRWLGRLLGASMIATLGLAAVPASAQLPRQNLWVELRWVDQELSGAAVAGVRDGSVVVSTGGSVSARGGVTLSTERRSQQQSLPRLMVLNGQQASVTLNEVTPIQWVDVGVQRQQGREDRYYVAPRQGVAERSRGVMVKPSWAGGRQPVTVEIRTQEQSNRPGGAPPLDPSGYGAPTEDASVLSTVQVPLGQWVTVARSGSYYAGSPPNQYSTRDAEVQRMRELQVRVDLAP</sequence>
<dbReference type="KEGG" id="rdp:RD2015_494"/>